<evidence type="ECO:0000256" key="15">
    <source>
        <dbReference type="PROSITE-ProRule" id="PRU01211"/>
    </source>
</evidence>
<organism evidence="20 21">
    <name type="scientific">Ancylostoma ceylanicum</name>
    <dbReference type="NCBI Taxonomy" id="53326"/>
    <lineage>
        <taxon>Eukaryota</taxon>
        <taxon>Metazoa</taxon>
        <taxon>Ecdysozoa</taxon>
        <taxon>Nematoda</taxon>
        <taxon>Chromadorea</taxon>
        <taxon>Rhabditida</taxon>
        <taxon>Rhabditina</taxon>
        <taxon>Rhabditomorpha</taxon>
        <taxon>Strongyloidea</taxon>
        <taxon>Ancylostomatidae</taxon>
        <taxon>Ancylostomatinae</taxon>
        <taxon>Ancylostoma</taxon>
    </lineage>
</organism>
<reference evidence="21" key="1">
    <citation type="journal article" date="2015" name="Nat. Genet.">
        <title>The genome and transcriptome of the zoonotic hookworm Ancylostoma ceylanicum identify infection-specific gene families.</title>
        <authorList>
            <person name="Schwarz E.M."/>
            <person name="Hu Y."/>
            <person name="Antoshechkin I."/>
            <person name="Miller M.M."/>
            <person name="Sternberg P.W."/>
            <person name="Aroian R.V."/>
        </authorList>
    </citation>
    <scope>NUCLEOTIDE SEQUENCE</scope>
    <source>
        <strain evidence="21">HY135</strain>
    </source>
</reference>
<keyword evidence="3" id="KW-0964">Secreted</keyword>
<dbReference type="OrthoDB" id="291007at2759"/>
<proteinExistence type="predicted"/>
<sequence length="571" mass="64892">MQGFSTRYPDQDRIDPLYYVLRYSCEISESNRSSRNDPSPSEVKRQCYMASQYLFVLLLTYVSAQNDPQVFETMLKSFFKMTSNYRLTPVSRSNYASKPIDYKIVDRTEYAVNRRILSKVFESDLVLTKPQMDEVIETFQARITGQKPRKRRNAAIIGERFRWPNATVPFEFKDNNTEWQGIIRKGMYKWQKETCIRFVRRTTEKDYAIFFKGGGCYSNVGRTGGRQYVSIGWGCEGGGIVAHEIGHALGFWHEQSRPDRDNYININEENISRGTKGNFEKRNDIMDSDIPYDFGSVMHYGPQAFTNNWKFVTIETKDHRFQHTIGQRADISFIDVKHANRLYCSHICKTNLQCENGGYEDPRNCMQCKCPPGLGGIRCERIAESTQVNGTDSNLVITGCGGELFATGAWQTLKNTIVGSCHWRIYAPSGRIHFEVIETNFVCDSSCADEYLEIKHSKNMEQTGFRQCCNPAPGRILSEGNQVIVSSVSRRIPSNFTLRYIIDSDSIPTPPPAAWEGHGGLTGLLAANEAGIDNTFETLILKDFPRALGRSRGGNNIASLFGILDSFFKRG</sequence>
<keyword evidence="6 15" id="KW-0479">Metal-binding</keyword>
<dbReference type="MEROPS" id="M12.A46"/>
<feature type="domain" description="EGF-like" evidence="18">
    <location>
        <begin position="340"/>
        <end position="380"/>
    </location>
</feature>
<accession>A0A016V1J1</accession>
<dbReference type="InterPro" id="IPR034035">
    <property type="entry name" value="Astacin-like_dom"/>
</dbReference>
<dbReference type="Gene3D" id="2.60.120.290">
    <property type="entry name" value="Spermadhesin, CUB domain"/>
    <property type="match status" value="1"/>
</dbReference>
<evidence type="ECO:0000256" key="5">
    <source>
        <dbReference type="ARBA" id="ARBA00022670"/>
    </source>
</evidence>
<keyword evidence="11" id="KW-0865">Zymogen</keyword>
<evidence type="ECO:0000256" key="12">
    <source>
        <dbReference type="ARBA" id="ARBA00023157"/>
    </source>
</evidence>
<comment type="cofactor">
    <cofactor evidence="15 16">
        <name>Zn(2+)</name>
        <dbReference type="ChEBI" id="CHEBI:29105"/>
    </cofactor>
    <text evidence="15 16">Binds 1 zinc ion per subunit.</text>
</comment>
<dbReference type="FunFam" id="3.40.390.10:FF:000048">
    <property type="entry name" value="Zinc metalloproteinase"/>
    <property type="match status" value="1"/>
</dbReference>
<dbReference type="GO" id="GO:0006508">
    <property type="term" value="P:proteolysis"/>
    <property type="evidence" value="ECO:0007669"/>
    <property type="project" value="UniProtKB-KW"/>
</dbReference>
<keyword evidence="7" id="KW-0732">Signal</keyword>
<evidence type="ECO:0000313" key="21">
    <source>
        <dbReference type="Proteomes" id="UP000024635"/>
    </source>
</evidence>
<dbReference type="InterPro" id="IPR035914">
    <property type="entry name" value="Sperma_CUB_dom_sf"/>
</dbReference>
<feature type="binding site" evidence="15">
    <location>
        <position position="253"/>
    </location>
    <ligand>
        <name>Zn(2+)</name>
        <dbReference type="ChEBI" id="CHEBI:29105"/>
        <note>catalytic</note>
    </ligand>
</feature>
<keyword evidence="21" id="KW-1185">Reference proteome</keyword>
<evidence type="ECO:0000256" key="11">
    <source>
        <dbReference type="ARBA" id="ARBA00023145"/>
    </source>
</evidence>
<comment type="function">
    <text evidence="1">Metalloprotease.</text>
</comment>
<name>A0A016V1J1_9BILA</name>
<feature type="binding site" evidence="15">
    <location>
        <position position="243"/>
    </location>
    <ligand>
        <name>Zn(2+)</name>
        <dbReference type="ChEBI" id="CHEBI:29105"/>
        <note>catalytic</note>
    </ligand>
</feature>
<feature type="domain" description="CUB" evidence="17">
    <location>
        <begin position="400"/>
        <end position="503"/>
    </location>
</feature>
<evidence type="ECO:0000256" key="6">
    <source>
        <dbReference type="ARBA" id="ARBA00022723"/>
    </source>
</evidence>
<evidence type="ECO:0000256" key="8">
    <source>
        <dbReference type="ARBA" id="ARBA00022801"/>
    </source>
</evidence>
<feature type="active site" evidence="15">
    <location>
        <position position="244"/>
    </location>
</feature>
<evidence type="ECO:0000256" key="4">
    <source>
        <dbReference type="ARBA" id="ARBA00022536"/>
    </source>
</evidence>
<keyword evidence="4 14" id="KW-0245">EGF-like domain</keyword>
<dbReference type="SMART" id="SM00042">
    <property type="entry name" value="CUB"/>
    <property type="match status" value="1"/>
</dbReference>
<dbReference type="GO" id="GO:0004222">
    <property type="term" value="F:metalloendopeptidase activity"/>
    <property type="evidence" value="ECO:0007669"/>
    <property type="project" value="UniProtKB-UniRule"/>
</dbReference>
<dbReference type="PROSITE" id="PS51864">
    <property type="entry name" value="ASTACIN"/>
    <property type="match status" value="1"/>
</dbReference>
<keyword evidence="13" id="KW-0325">Glycoprotein</keyword>
<protein>
    <recommendedName>
        <fullName evidence="16">Metalloendopeptidase</fullName>
        <ecNumber evidence="16">3.4.24.-</ecNumber>
    </recommendedName>
</protein>
<comment type="caution">
    <text evidence="20">The sequence shown here is derived from an EMBL/GenBank/DDBJ whole genome shotgun (WGS) entry which is preliminary data.</text>
</comment>
<dbReference type="PRINTS" id="PR00480">
    <property type="entry name" value="ASTACIN"/>
</dbReference>
<evidence type="ECO:0000256" key="14">
    <source>
        <dbReference type="PROSITE-ProRule" id="PRU00076"/>
    </source>
</evidence>
<dbReference type="Gene3D" id="3.40.390.10">
    <property type="entry name" value="Collagenase (Catalytic Domain)"/>
    <property type="match status" value="1"/>
</dbReference>
<dbReference type="CDD" id="cd00041">
    <property type="entry name" value="CUB"/>
    <property type="match status" value="1"/>
</dbReference>
<evidence type="ECO:0000256" key="3">
    <source>
        <dbReference type="ARBA" id="ARBA00022525"/>
    </source>
</evidence>
<dbReference type="GO" id="GO:0005576">
    <property type="term" value="C:extracellular region"/>
    <property type="evidence" value="ECO:0007669"/>
    <property type="project" value="UniProtKB-SubCell"/>
</dbReference>
<dbReference type="SUPFAM" id="SSF49854">
    <property type="entry name" value="Spermadhesin, CUB domain"/>
    <property type="match status" value="1"/>
</dbReference>
<keyword evidence="12 14" id="KW-1015">Disulfide bond</keyword>
<dbReference type="InterPro" id="IPR024079">
    <property type="entry name" value="MetalloPept_cat_dom_sf"/>
</dbReference>
<dbReference type="Pfam" id="PF01400">
    <property type="entry name" value="Astacin"/>
    <property type="match status" value="1"/>
</dbReference>
<evidence type="ECO:0000256" key="9">
    <source>
        <dbReference type="ARBA" id="ARBA00022833"/>
    </source>
</evidence>
<keyword evidence="5 15" id="KW-0645">Protease</keyword>
<evidence type="ECO:0000256" key="2">
    <source>
        <dbReference type="ARBA" id="ARBA00004613"/>
    </source>
</evidence>
<gene>
    <name evidence="20" type="primary">Acey_s0021.g277</name>
    <name evidence="20" type="ORF">Y032_0021g277</name>
</gene>
<evidence type="ECO:0000256" key="10">
    <source>
        <dbReference type="ARBA" id="ARBA00023049"/>
    </source>
</evidence>
<dbReference type="InterPro" id="IPR006026">
    <property type="entry name" value="Peptidase_Metallo"/>
</dbReference>
<comment type="caution">
    <text evidence="14">Lacks conserved residue(s) required for the propagation of feature annotation.</text>
</comment>
<evidence type="ECO:0000259" key="19">
    <source>
        <dbReference type="PROSITE" id="PS51864"/>
    </source>
</evidence>
<evidence type="ECO:0000256" key="13">
    <source>
        <dbReference type="ARBA" id="ARBA00023180"/>
    </source>
</evidence>
<dbReference type="Proteomes" id="UP000024635">
    <property type="component" value="Unassembled WGS sequence"/>
</dbReference>
<evidence type="ECO:0000256" key="7">
    <source>
        <dbReference type="ARBA" id="ARBA00022729"/>
    </source>
</evidence>
<dbReference type="EC" id="3.4.24.-" evidence="16"/>
<keyword evidence="10 15" id="KW-0482">Metalloprotease</keyword>
<dbReference type="PROSITE" id="PS50026">
    <property type="entry name" value="EGF_3"/>
    <property type="match status" value="1"/>
</dbReference>
<evidence type="ECO:0000259" key="18">
    <source>
        <dbReference type="PROSITE" id="PS50026"/>
    </source>
</evidence>
<comment type="subcellular location">
    <subcellularLocation>
        <location evidence="2">Secreted</location>
    </subcellularLocation>
</comment>
<dbReference type="InterPro" id="IPR000859">
    <property type="entry name" value="CUB_dom"/>
</dbReference>
<feature type="disulfide bond" evidence="14">
    <location>
        <begin position="344"/>
        <end position="354"/>
    </location>
</feature>
<dbReference type="PROSITE" id="PS00022">
    <property type="entry name" value="EGF_1"/>
    <property type="match status" value="1"/>
</dbReference>
<evidence type="ECO:0000313" key="20">
    <source>
        <dbReference type="EMBL" id="EYC20563.1"/>
    </source>
</evidence>
<dbReference type="CDD" id="cd04280">
    <property type="entry name" value="ZnMc_astacin_like"/>
    <property type="match status" value="1"/>
</dbReference>
<dbReference type="GO" id="GO:0008270">
    <property type="term" value="F:zinc ion binding"/>
    <property type="evidence" value="ECO:0007669"/>
    <property type="project" value="UniProtKB-UniRule"/>
</dbReference>
<dbReference type="EMBL" id="JARK01001357">
    <property type="protein sequence ID" value="EYC20563.1"/>
    <property type="molecule type" value="Genomic_DNA"/>
</dbReference>
<feature type="domain" description="Peptidase M12A" evidence="19">
    <location>
        <begin position="154"/>
        <end position="345"/>
    </location>
</feature>
<feature type="binding site" evidence="15">
    <location>
        <position position="247"/>
    </location>
    <ligand>
        <name>Zn(2+)</name>
        <dbReference type="ChEBI" id="CHEBI:29105"/>
        <note>catalytic</note>
    </ligand>
</feature>
<evidence type="ECO:0000256" key="16">
    <source>
        <dbReference type="RuleBase" id="RU361183"/>
    </source>
</evidence>
<dbReference type="InterPro" id="IPR001506">
    <property type="entry name" value="Peptidase_M12A"/>
</dbReference>
<evidence type="ECO:0000256" key="1">
    <source>
        <dbReference type="ARBA" id="ARBA00002657"/>
    </source>
</evidence>
<dbReference type="SMART" id="SM00235">
    <property type="entry name" value="ZnMc"/>
    <property type="match status" value="1"/>
</dbReference>
<feature type="disulfide bond" evidence="14">
    <location>
        <begin position="370"/>
        <end position="379"/>
    </location>
</feature>
<dbReference type="AlphaFoldDB" id="A0A016V1J1"/>
<dbReference type="PANTHER" id="PTHR10127:SF898">
    <property type="entry name" value="ZINC METALLOPROTEINASE NAS-30"/>
    <property type="match status" value="1"/>
</dbReference>
<dbReference type="PROSITE" id="PS01180">
    <property type="entry name" value="CUB"/>
    <property type="match status" value="1"/>
</dbReference>
<dbReference type="PANTHER" id="PTHR10127">
    <property type="entry name" value="DISCOIDIN, CUB, EGF, LAMININ , AND ZINC METALLOPROTEASE DOMAIN CONTAINING"/>
    <property type="match status" value="1"/>
</dbReference>
<dbReference type="SUPFAM" id="SSF55486">
    <property type="entry name" value="Metalloproteases ('zincins'), catalytic domain"/>
    <property type="match status" value="1"/>
</dbReference>
<dbReference type="InterPro" id="IPR000742">
    <property type="entry name" value="EGF"/>
</dbReference>
<keyword evidence="8 15" id="KW-0378">Hydrolase</keyword>
<evidence type="ECO:0000259" key="17">
    <source>
        <dbReference type="PROSITE" id="PS01180"/>
    </source>
</evidence>
<keyword evidence="9 15" id="KW-0862">Zinc</keyword>